<dbReference type="GO" id="GO:0003677">
    <property type="term" value="F:DNA binding"/>
    <property type="evidence" value="ECO:0007669"/>
    <property type="project" value="UniProtKB-UniRule"/>
</dbReference>
<evidence type="ECO:0000256" key="1">
    <source>
        <dbReference type="ARBA" id="ARBA00022490"/>
    </source>
</evidence>
<reference evidence="9 10" key="1">
    <citation type="submission" date="2016-10" db="EMBL/GenBank/DDBJ databases">
        <authorList>
            <person name="de Groot N.N."/>
        </authorList>
    </citation>
    <scope>NUCLEOTIDE SEQUENCE [LARGE SCALE GENOMIC DNA]</scope>
    <source>
        <strain evidence="9 10">YAD2003</strain>
    </source>
</reference>
<keyword evidence="2 7" id="KW-0678">Repressor</keyword>
<dbReference type="HAMAP" id="MF_01131">
    <property type="entry name" value="Rex"/>
    <property type="match status" value="1"/>
</dbReference>
<dbReference type="NCBIfam" id="NF003994">
    <property type="entry name" value="PRK05472.2-3"/>
    <property type="match status" value="1"/>
</dbReference>
<evidence type="ECO:0000256" key="2">
    <source>
        <dbReference type="ARBA" id="ARBA00022491"/>
    </source>
</evidence>
<dbReference type="SUPFAM" id="SSF51735">
    <property type="entry name" value="NAD(P)-binding Rossmann-fold domains"/>
    <property type="match status" value="1"/>
</dbReference>
<dbReference type="InterPro" id="IPR022876">
    <property type="entry name" value="Tscrpt_rep_Rex"/>
</dbReference>
<dbReference type="Gene3D" id="3.40.50.720">
    <property type="entry name" value="NAD(P)-binding Rossmann-like Domain"/>
    <property type="match status" value="1"/>
</dbReference>
<keyword evidence="1 7" id="KW-0963">Cytoplasm</keyword>
<evidence type="ECO:0000256" key="3">
    <source>
        <dbReference type="ARBA" id="ARBA00023015"/>
    </source>
</evidence>
<comment type="caution">
    <text evidence="7">Lacks conserved residue(s) required for the propagation of feature annotation.</text>
</comment>
<dbReference type="NCBIfam" id="NF003996">
    <property type="entry name" value="PRK05472.2-5"/>
    <property type="match status" value="1"/>
</dbReference>
<sequence length="207" mass="22525">MEKNITSQTLSRLPIYFNYLVSLPEERKKGNISATAIAEALGLNDVQVRKDLASVSSGGRPKVGYITSELIGDIGKFLGFENHDKVVVAGMGNFGRAMLEYNGFEAYGFDIICGFDCNKERVGKNVGGKPVRHIDELEDFCLKNDIRIGIITVPETAAQEVCDRMAEAGIRFILNFAAVHINAPKGVAVHNENISLTLAMLARCSAS</sequence>
<evidence type="ECO:0000313" key="9">
    <source>
        <dbReference type="EMBL" id="SEH58003.1"/>
    </source>
</evidence>
<dbReference type="RefSeq" id="WP_074716163.1">
    <property type="nucleotide sequence ID" value="NZ_FNWV01000004.1"/>
</dbReference>
<keyword evidence="3 7" id="KW-0805">Transcription regulation</keyword>
<dbReference type="PANTHER" id="PTHR35786:SF1">
    <property type="entry name" value="REDOX-SENSING TRANSCRIPTIONAL REPRESSOR REX 1"/>
    <property type="match status" value="1"/>
</dbReference>
<dbReference type="Gene3D" id="1.10.10.10">
    <property type="entry name" value="Winged helix-like DNA-binding domain superfamily/Winged helix DNA-binding domain"/>
    <property type="match status" value="1"/>
</dbReference>
<dbReference type="Proteomes" id="UP000183190">
    <property type="component" value="Unassembled WGS sequence"/>
</dbReference>
<evidence type="ECO:0000256" key="6">
    <source>
        <dbReference type="ARBA" id="ARBA00023163"/>
    </source>
</evidence>
<dbReference type="SUPFAM" id="SSF46785">
    <property type="entry name" value="Winged helix' DNA-binding domain"/>
    <property type="match status" value="1"/>
</dbReference>
<proteinExistence type="inferred from homology"/>
<comment type="similarity">
    <text evidence="7">Belongs to the transcriptional regulatory Rex family.</text>
</comment>
<organism evidence="9 10">
    <name type="scientific">Ruminococcus flavefaciens</name>
    <dbReference type="NCBI Taxonomy" id="1265"/>
    <lineage>
        <taxon>Bacteria</taxon>
        <taxon>Bacillati</taxon>
        <taxon>Bacillota</taxon>
        <taxon>Clostridia</taxon>
        <taxon>Eubacteriales</taxon>
        <taxon>Oscillospiraceae</taxon>
        <taxon>Ruminococcus</taxon>
    </lineage>
</organism>
<accession>A0A1H6J7L1</accession>
<evidence type="ECO:0000256" key="5">
    <source>
        <dbReference type="ARBA" id="ARBA00023125"/>
    </source>
</evidence>
<dbReference type="GO" id="GO:0005737">
    <property type="term" value="C:cytoplasm"/>
    <property type="evidence" value="ECO:0007669"/>
    <property type="project" value="UniProtKB-SubCell"/>
</dbReference>
<evidence type="ECO:0000313" key="10">
    <source>
        <dbReference type="Proteomes" id="UP000183190"/>
    </source>
</evidence>
<name>A0A1H6J7L1_RUMFL</name>
<feature type="domain" description="CoA-binding" evidence="8">
    <location>
        <begin position="79"/>
        <end position="180"/>
    </location>
</feature>
<dbReference type="GO" id="GO:0003700">
    <property type="term" value="F:DNA-binding transcription factor activity"/>
    <property type="evidence" value="ECO:0007669"/>
    <property type="project" value="UniProtKB-UniRule"/>
</dbReference>
<dbReference type="OrthoDB" id="9784760at2"/>
<evidence type="ECO:0000259" key="8">
    <source>
        <dbReference type="SMART" id="SM00881"/>
    </source>
</evidence>
<dbReference type="InterPro" id="IPR003781">
    <property type="entry name" value="CoA-bd"/>
</dbReference>
<protein>
    <recommendedName>
        <fullName evidence="7">Redox-sensing transcriptional repressor Rex</fullName>
    </recommendedName>
</protein>
<dbReference type="AlphaFoldDB" id="A0A1H6J7L1"/>
<dbReference type="Pfam" id="PF06971">
    <property type="entry name" value="Put_DNA-bind_N"/>
    <property type="match status" value="1"/>
</dbReference>
<dbReference type="Pfam" id="PF02629">
    <property type="entry name" value="CoA_binding"/>
    <property type="match status" value="1"/>
</dbReference>
<dbReference type="EMBL" id="FNWV01000004">
    <property type="protein sequence ID" value="SEH58003.1"/>
    <property type="molecule type" value="Genomic_DNA"/>
</dbReference>
<dbReference type="PANTHER" id="PTHR35786">
    <property type="entry name" value="REDOX-SENSING TRANSCRIPTIONAL REPRESSOR REX"/>
    <property type="match status" value="1"/>
</dbReference>
<dbReference type="InterPro" id="IPR036390">
    <property type="entry name" value="WH_DNA-bd_sf"/>
</dbReference>
<feature type="binding site" evidence="7">
    <location>
        <begin position="90"/>
        <end position="95"/>
    </location>
    <ligand>
        <name>NAD(+)</name>
        <dbReference type="ChEBI" id="CHEBI:57540"/>
    </ligand>
</feature>
<dbReference type="GO" id="GO:0045892">
    <property type="term" value="P:negative regulation of DNA-templated transcription"/>
    <property type="evidence" value="ECO:0007669"/>
    <property type="project" value="InterPro"/>
</dbReference>
<comment type="function">
    <text evidence="7">Modulates transcription in response to changes in cellular NADH/NAD(+) redox state.</text>
</comment>
<keyword evidence="4 7" id="KW-0520">NAD</keyword>
<evidence type="ECO:0000256" key="4">
    <source>
        <dbReference type="ARBA" id="ARBA00023027"/>
    </source>
</evidence>
<dbReference type="InterPro" id="IPR036388">
    <property type="entry name" value="WH-like_DNA-bd_sf"/>
</dbReference>
<gene>
    <name evidence="7" type="primary">rex</name>
    <name evidence="9" type="ORF">SAMN02910265_01604</name>
</gene>
<dbReference type="NCBIfam" id="NF003995">
    <property type="entry name" value="PRK05472.2-4"/>
    <property type="match status" value="1"/>
</dbReference>
<comment type="subunit">
    <text evidence="7">Homodimer.</text>
</comment>
<keyword evidence="6 7" id="KW-0804">Transcription</keyword>
<keyword evidence="5 7" id="KW-0238">DNA-binding</keyword>
<dbReference type="InterPro" id="IPR036291">
    <property type="entry name" value="NAD(P)-bd_dom_sf"/>
</dbReference>
<comment type="subcellular location">
    <subcellularLocation>
        <location evidence="7">Cytoplasm</location>
    </subcellularLocation>
</comment>
<dbReference type="SMART" id="SM00881">
    <property type="entry name" value="CoA_binding"/>
    <property type="match status" value="1"/>
</dbReference>
<evidence type="ECO:0000256" key="7">
    <source>
        <dbReference type="HAMAP-Rule" id="MF_01131"/>
    </source>
</evidence>
<dbReference type="InterPro" id="IPR009718">
    <property type="entry name" value="Rex_DNA-bd_C_dom"/>
</dbReference>
<dbReference type="GO" id="GO:0051775">
    <property type="term" value="P:response to redox state"/>
    <property type="evidence" value="ECO:0007669"/>
    <property type="project" value="InterPro"/>
</dbReference>